<dbReference type="SUPFAM" id="SSF56024">
    <property type="entry name" value="Phospholipase D/nuclease"/>
    <property type="match status" value="2"/>
</dbReference>
<keyword evidence="5" id="KW-0378">Hydrolase</keyword>
<dbReference type="PANTHER" id="PTHR12415">
    <property type="entry name" value="TYROSYL-DNA PHOSPHODIESTERASE 1"/>
    <property type="match status" value="1"/>
</dbReference>
<evidence type="ECO:0000313" key="10">
    <source>
        <dbReference type="Proteomes" id="UP001189429"/>
    </source>
</evidence>
<keyword evidence="4" id="KW-0227">DNA damage</keyword>
<evidence type="ECO:0000256" key="1">
    <source>
        <dbReference type="ARBA" id="ARBA00004123"/>
    </source>
</evidence>
<dbReference type="InterPro" id="IPR003903">
    <property type="entry name" value="UIM_dom"/>
</dbReference>
<evidence type="ECO:0000313" key="9">
    <source>
        <dbReference type="EMBL" id="CAK0812130.1"/>
    </source>
</evidence>
<dbReference type="Proteomes" id="UP001189429">
    <property type="component" value="Unassembled WGS sequence"/>
</dbReference>
<keyword evidence="3" id="KW-0540">Nuclease</keyword>
<keyword evidence="10" id="KW-1185">Reference proteome</keyword>
<dbReference type="CDD" id="cd09122">
    <property type="entry name" value="PLDc_Tdp1_1"/>
    <property type="match status" value="1"/>
</dbReference>
<evidence type="ECO:0000256" key="5">
    <source>
        <dbReference type="ARBA" id="ARBA00022801"/>
    </source>
</evidence>
<dbReference type="Pfam" id="PF06087">
    <property type="entry name" value="Tyr-DNA_phospho"/>
    <property type="match status" value="1"/>
</dbReference>
<evidence type="ECO:0000256" key="3">
    <source>
        <dbReference type="ARBA" id="ARBA00022722"/>
    </source>
</evidence>
<proteinExistence type="inferred from homology"/>
<accession>A0ABN9R0C8</accession>
<evidence type="ECO:0000256" key="2">
    <source>
        <dbReference type="ARBA" id="ARBA00010205"/>
    </source>
</evidence>
<reference evidence="9" key="1">
    <citation type="submission" date="2023-10" db="EMBL/GenBank/DDBJ databases">
        <authorList>
            <person name="Chen Y."/>
            <person name="Shah S."/>
            <person name="Dougan E. K."/>
            <person name="Thang M."/>
            <person name="Chan C."/>
        </authorList>
    </citation>
    <scope>NUCLEOTIDE SEQUENCE [LARGE SCALE GENOMIC DNA]</scope>
</reference>
<comment type="similarity">
    <text evidence="2">Belongs to the tyrosyl-DNA phosphodiesterase family.</text>
</comment>
<evidence type="ECO:0000256" key="6">
    <source>
        <dbReference type="ARBA" id="ARBA00022839"/>
    </source>
</evidence>
<evidence type="ECO:0008006" key="11">
    <source>
        <dbReference type="Google" id="ProtNLM"/>
    </source>
</evidence>
<keyword evidence="7" id="KW-0234">DNA repair</keyword>
<gene>
    <name evidence="9" type="ORF">PCOR1329_LOCUS16490</name>
</gene>
<dbReference type="EMBL" id="CAUYUJ010005060">
    <property type="protein sequence ID" value="CAK0812130.1"/>
    <property type="molecule type" value="Genomic_DNA"/>
</dbReference>
<organism evidence="9 10">
    <name type="scientific">Prorocentrum cordatum</name>
    <dbReference type="NCBI Taxonomy" id="2364126"/>
    <lineage>
        <taxon>Eukaryota</taxon>
        <taxon>Sar</taxon>
        <taxon>Alveolata</taxon>
        <taxon>Dinophyceae</taxon>
        <taxon>Prorocentrales</taxon>
        <taxon>Prorocentraceae</taxon>
        <taxon>Prorocentrum</taxon>
    </lineage>
</organism>
<keyword evidence="6" id="KW-0269">Exonuclease</keyword>
<dbReference type="Gene3D" id="3.30.870.10">
    <property type="entry name" value="Endonuclease Chain A"/>
    <property type="match status" value="2"/>
</dbReference>
<comment type="caution">
    <text evidence="9">The sequence shown here is derived from an EMBL/GenBank/DDBJ whole genome shotgun (WGS) entry which is preliminary data.</text>
</comment>
<comment type="subcellular location">
    <subcellularLocation>
        <location evidence="1">Nucleus</location>
    </subcellularLocation>
</comment>
<dbReference type="SMART" id="SM00726">
    <property type="entry name" value="UIM"/>
    <property type="match status" value="2"/>
</dbReference>
<name>A0ABN9R0C8_9DINO</name>
<evidence type="ECO:0000256" key="8">
    <source>
        <dbReference type="ARBA" id="ARBA00023242"/>
    </source>
</evidence>
<sequence length="695" mass="74006">MIDLPWLMEECPTLVNVPSLTVISTEDQGVIAQGSDRRGDRPTHVHRPSLPLQWGTHHTKAALLEYEGALRVCVHSANYVYCNWHAKNQGIFVQDFPARNVGDSSPDADAFGSEFHLYLQRYLGHCGGVDCRFLDRYDFSAASVALVGSVPGYHKGAEASQWGHLRLRKLLAQHAEVPLEWRGRGGVLAQFSSLGSLQPRWLEDFTHTLSTSTAGVDTRLQPALAVPSVEQVRGGLEGWAAGCSVPIRRENLQRPFLDGLWRRWGFAPAEGGALAARAAEAMPHIKTYCRYGPADADGRSTMAWLYCGSHNLSKAAWGEAQRGGSQLCVRSYELGVVYFPRRLELLEADPRRGGFFLRRRPQPTGPAAAGGPAAPVLCPRRWRYPTALPPAPACGAVWAVNHTDYLGLDRHGQPGPTGVGVRYYGNGRCRPDPPSAAEEFRQGRRRLLATDAAGAAHAASAGPGSGGLHAGVVELLDSDDEAAEAAEDDELRQAVAVSLSEAHAGAALGAREDEELRLAVALSLAGAAGAAAPAALMAPLPLEVGASPQAGAAAAAPAPGSGSGGTRPGHRSFAEVVAALEGYPSRAPRDPPGGAVAHDGRPSTFKTFHALCRLTISTRIAAPTTITRVPKPKHPDKLSVPALDVHAATTDATAILDMSAENHIGTTSVDAIEDRNLRALGRIACSQTCWPQWRR</sequence>
<evidence type="ECO:0000256" key="4">
    <source>
        <dbReference type="ARBA" id="ARBA00022763"/>
    </source>
</evidence>
<evidence type="ECO:0000256" key="7">
    <source>
        <dbReference type="ARBA" id="ARBA00023204"/>
    </source>
</evidence>
<keyword evidence="8" id="KW-0539">Nucleus</keyword>
<protein>
    <recommendedName>
        <fullName evidence="11">Tyrosyl-DNA phosphodiesterase 1</fullName>
    </recommendedName>
</protein>
<dbReference type="InterPro" id="IPR010347">
    <property type="entry name" value="Tdp1"/>
</dbReference>
<dbReference type="PANTHER" id="PTHR12415:SF0">
    <property type="entry name" value="TYROSYL-DNA PHOSPHODIESTERASE 1"/>
    <property type="match status" value="1"/>
</dbReference>